<dbReference type="EMBL" id="ABEU02000003">
    <property type="protein sequence ID" value="PNR57455.1"/>
    <property type="molecule type" value="Genomic_DNA"/>
</dbReference>
<proteinExistence type="inferred from homology"/>
<gene>
    <name evidence="10" type="primary">LOC112280560</name>
    <name evidence="9" type="ORF">PHYPA_004449</name>
</gene>
<dbReference type="FunFam" id="3.20.10.10:FF:000003">
    <property type="entry name" value="Branched-chain-amino-acid aminotransferase"/>
    <property type="match status" value="1"/>
</dbReference>
<accession>A9RS79</accession>
<dbReference type="GeneID" id="112280560"/>
<evidence type="ECO:0000256" key="3">
    <source>
        <dbReference type="ARBA" id="ARBA00022576"/>
    </source>
</evidence>
<dbReference type="GO" id="GO:0008652">
    <property type="term" value="P:amino acid biosynthetic process"/>
    <property type="evidence" value="ECO:0007669"/>
    <property type="project" value="UniProtKB-KW"/>
</dbReference>
<dbReference type="AlphaFoldDB" id="A9RS79"/>
<reference evidence="9 11" key="2">
    <citation type="journal article" date="2018" name="Plant J.">
        <title>The Physcomitrella patens chromosome-scale assembly reveals moss genome structure and evolution.</title>
        <authorList>
            <person name="Lang D."/>
            <person name="Ullrich K.K."/>
            <person name="Murat F."/>
            <person name="Fuchs J."/>
            <person name="Jenkins J."/>
            <person name="Haas F.B."/>
            <person name="Piednoel M."/>
            <person name="Gundlach H."/>
            <person name="Van Bel M."/>
            <person name="Meyberg R."/>
            <person name="Vives C."/>
            <person name="Morata J."/>
            <person name="Symeonidi A."/>
            <person name="Hiss M."/>
            <person name="Muchero W."/>
            <person name="Kamisugi Y."/>
            <person name="Saleh O."/>
            <person name="Blanc G."/>
            <person name="Decker E.L."/>
            <person name="van Gessel N."/>
            <person name="Grimwood J."/>
            <person name="Hayes R.D."/>
            <person name="Graham S.W."/>
            <person name="Gunter L.E."/>
            <person name="McDaniel S.F."/>
            <person name="Hoernstein S.N.W."/>
            <person name="Larsson A."/>
            <person name="Li F.W."/>
            <person name="Perroud P.F."/>
            <person name="Phillips J."/>
            <person name="Ranjan P."/>
            <person name="Rokshar D.S."/>
            <person name="Rothfels C.J."/>
            <person name="Schneider L."/>
            <person name="Shu S."/>
            <person name="Stevenson D.W."/>
            <person name="Thummler F."/>
            <person name="Tillich M."/>
            <person name="Villarreal Aguilar J.C."/>
            <person name="Widiez T."/>
            <person name="Wong G.K."/>
            <person name="Wymore A."/>
            <person name="Zhang Y."/>
            <person name="Zimmer A.D."/>
            <person name="Quatrano R.S."/>
            <person name="Mayer K.F.X."/>
            <person name="Goodstein D."/>
            <person name="Casacuberta J.M."/>
            <person name="Vandepoele K."/>
            <person name="Reski R."/>
            <person name="Cuming A.C."/>
            <person name="Tuskan G.A."/>
            <person name="Maumus F."/>
            <person name="Salse J."/>
            <person name="Schmutz J."/>
            <person name="Rensing S.A."/>
        </authorList>
    </citation>
    <scope>NUCLEOTIDE SEQUENCE [LARGE SCALE GENOMIC DNA]</scope>
    <source>
        <strain evidence="10 11">cv. Gransden 2004</strain>
    </source>
</reference>
<evidence type="ECO:0000256" key="6">
    <source>
        <dbReference type="RuleBase" id="RU004106"/>
    </source>
</evidence>
<reference evidence="10" key="3">
    <citation type="submission" date="2020-12" db="UniProtKB">
        <authorList>
            <consortium name="EnsemblPlants"/>
        </authorList>
    </citation>
    <scope>IDENTIFICATION</scope>
</reference>
<dbReference type="STRING" id="3218.A9RS79"/>
<keyword evidence="5 7" id="KW-0663">Pyridoxal phosphate</keyword>
<dbReference type="EnsemblPlants" id="Pp3c3_15010V3.3">
    <property type="protein sequence ID" value="Pp3c3_15010V3.3"/>
    <property type="gene ID" value="Pp3c3_15010"/>
</dbReference>
<sequence length="438" mass="47732">MAVMCGIGLASSLLQQESYMSVASSEAGRADVKRVSSSSSPQLLQNGVGLRRTCRMPAFFVTEERLRSSLSHNSTYHVRGSKVQQLHAVADALNQTSDLDTLEGIDWDNFGFGLRPTDFMFVMKGDLEGNWQKGQLRPFGNLEVSPSAGVLNYGQGVFEGMKAYRTADDRILIFRPEENAMRMINGAERMSMPAPDVDTFVDAVKKTVLANKRWVPPTGKGSLYIRPLLIGTGPILGLAPAPEYTFLIYVSPVGTYFKGGLSPIDLKVETYFHRAAPGGTGGVKTISNYAPVLKTQLMAKGNGYSDVLYLDAIENKYVEEVSSCNIFMVKGKVISTPELAGTILPGITRKSIIQLARSRGYEVNERPVSVDELLAADEVFCTGTAVVVNPVGSITHGTNRVQYNNGAVGRVSQELYEALTTLQMGVSKDEFDWVVELV</sequence>
<dbReference type="NCBIfam" id="NF009897">
    <property type="entry name" value="PRK13357.1"/>
    <property type="match status" value="1"/>
</dbReference>
<evidence type="ECO:0000256" key="1">
    <source>
        <dbReference type="ARBA" id="ARBA00001933"/>
    </source>
</evidence>
<comment type="cofactor">
    <cofactor evidence="1 7">
        <name>pyridoxal 5'-phosphate</name>
        <dbReference type="ChEBI" id="CHEBI:597326"/>
    </cofactor>
</comment>
<dbReference type="CDD" id="cd01557">
    <property type="entry name" value="BCAT_beta_family"/>
    <property type="match status" value="1"/>
</dbReference>
<evidence type="ECO:0000313" key="10">
    <source>
        <dbReference type="EnsemblPlants" id="Pp3c3_15010V3.1"/>
    </source>
</evidence>
<dbReference type="InterPro" id="IPR018300">
    <property type="entry name" value="Aminotrans_IV_CS"/>
</dbReference>
<evidence type="ECO:0000256" key="2">
    <source>
        <dbReference type="ARBA" id="ARBA00009320"/>
    </source>
</evidence>
<keyword evidence="3 8" id="KW-0032">Aminotransferase</keyword>
<dbReference type="Gene3D" id="3.30.470.10">
    <property type="match status" value="1"/>
</dbReference>
<comment type="catalytic activity">
    <reaction evidence="8">
        <text>L-valine + 2-oxoglutarate = 3-methyl-2-oxobutanoate + L-glutamate</text>
        <dbReference type="Rhea" id="RHEA:24813"/>
        <dbReference type="ChEBI" id="CHEBI:11851"/>
        <dbReference type="ChEBI" id="CHEBI:16810"/>
        <dbReference type="ChEBI" id="CHEBI:29985"/>
        <dbReference type="ChEBI" id="CHEBI:57762"/>
        <dbReference type="EC" id="2.6.1.42"/>
    </reaction>
</comment>
<evidence type="ECO:0000256" key="4">
    <source>
        <dbReference type="ARBA" id="ARBA00022679"/>
    </source>
</evidence>
<dbReference type="InterPro" id="IPR001544">
    <property type="entry name" value="Aminotrans_IV"/>
</dbReference>
<comment type="catalytic activity">
    <reaction evidence="8">
        <text>L-leucine + 2-oxoglutarate = 4-methyl-2-oxopentanoate + L-glutamate</text>
        <dbReference type="Rhea" id="RHEA:18321"/>
        <dbReference type="ChEBI" id="CHEBI:16810"/>
        <dbReference type="ChEBI" id="CHEBI:17865"/>
        <dbReference type="ChEBI" id="CHEBI:29985"/>
        <dbReference type="ChEBI" id="CHEBI:57427"/>
        <dbReference type="EC" id="2.6.1.42"/>
    </reaction>
</comment>
<dbReference type="InterPro" id="IPR005786">
    <property type="entry name" value="B_amino_transII"/>
</dbReference>
<dbReference type="Gramene" id="Pp3c3_15010V3.1">
    <property type="protein sequence ID" value="Pp3c3_15010V3.1"/>
    <property type="gene ID" value="Pp3c3_15010"/>
</dbReference>
<dbReference type="EnsemblPlants" id="Pp3c3_15010V3.1">
    <property type="protein sequence ID" value="Pp3c3_15010V3.1"/>
    <property type="gene ID" value="Pp3c3_15010"/>
</dbReference>
<dbReference type="InterPro" id="IPR043132">
    <property type="entry name" value="BCAT-like_C"/>
</dbReference>
<dbReference type="HOGENOM" id="CLU_031922_4_0_1"/>
<keyword evidence="8" id="KW-0100">Branched-chain amino acid biosynthesis</keyword>
<dbReference type="Gramene" id="Pp3c3_15010V3.3">
    <property type="protein sequence ID" value="Pp3c3_15010V3.3"/>
    <property type="gene ID" value="Pp3c3_15010"/>
</dbReference>
<dbReference type="GO" id="GO:0005737">
    <property type="term" value="C:cytoplasm"/>
    <property type="evidence" value="ECO:0007669"/>
    <property type="project" value="UniProtKB-ARBA"/>
</dbReference>
<evidence type="ECO:0000256" key="5">
    <source>
        <dbReference type="ARBA" id="ARBA00022898"/>
    </source>
</evidence>
<name>A9RS79_PHYPA</name>
<dbReference type="EC" id="2.6.1.42" evidence="8"/>
<dbReference type="InterPro" id="IPR033939">
    <property type="entry name" value="BCAT_family"/>
</dbReference>
<keyword evidence="8" id="KW-0028">Amino-acid biosynthesis</keyword>
<comment type="similarity">
    <text evidence="2 6">Belongs to the class-IV pyridoxal-phosphate-dependent aminotransferase family.</text>
</comment>
<dbReference type="InterPro" id="IPR043131">
    <property type="entry name" value="BCAT-like_N"/>
</dbReference>
<dbReference type="SUPFAM" id="SSF56752">
    <property type="entry name" value="D-aminoacid aminotransferase-like PLP-dependent enzymes"/>
    <property type="match status" value="1"/>
</dbReference>
<dbReference type="eggNOG" id="KOG0975">
    <property type="taxonomic scope" value="Eukaryota"/>
</dbReference>
<evidence type="ECO:0000313" key="11">
    <source>
        <dbReference type="Proteomes" id="UP000006727"/>
    </source>
</evidence>
<dbReference type="GO" id="GO:0004084">
    <property type="term" value="F:branched-chain-amino-acid transaminase activity"/>
    <property type="evidence" value="ECO:0000318"/>
    <property type="project" value="GO_Central"/>
</dbReference>
<dbReference type="Gene3D" id="3.20.10.10">
    <property type="entry name" value="D-amino Acid Aminotransferase, subunit A, domain 2"/>
    <property type="match status" value="1"/>
</dbReference>
<evidence type="ECO:0000313" key="9">
    <source>
        <dbReference type="EMBL" id="PNR57455.1"/>
    </source>
</evidence>
<keyword evidence="4 8" id="KW-0808">Transferase</keyword>
<keyword evidence="11" id="KW-1185">Reference proteome</keyword>
<dbReference type="PANTHER" id="PTHR42825">
    <property type="entry name" value="AMINO ACID AMINOTRANSFERASE"/>
    <property type="match status" value="1"/>
</dbReference>
<protein>
    <recommendedName>
        <fullName evidence="8">Branched-chain-amino-acid aminotransferase</fullName>
        <ecNumber evidence="8">2.6.1.42</ecNumber>
    </recommendedName>
</protein>
<dbReference type="FunFam" id="3.30.470.10:FF:000003">
    <property type="entry name" value="Branched-chain-amino-acid aminotransferase"/>
    <property type="match status" value="1"/>
</dbReference>
<dbReference type="OrthoDB" id="409992at2759"/>
<reference evidence="9 11" key="1">
    <citation type="journal article" date="2008" name="Science">
        <title>The Physcomitrella genome reveals evolutionary insights into the conquest of land by plants.</title>
        <authorList>
            <person name="Rensing S."/>
            <person name="Lang D."/>
            <person name="Zimmer A."/>
            <person name="Terry A."/>
            <person name="Salamov A."/>
            <person name="Shapiro H."/>
            <person name="Nishiyama T."/>
            <person name="Perroud P.-F."/>
            <person name="Lindquist E."/>
            <person name="Kamisugi Y."/>
            <person name="Tanahashi T."/>
            <person name="Sakakibara K."/>
            <person name="Fujita T."/>
            <person name="Oishi K."/>
            <person name="Shin-I T."/>
            <person name="Kuroki Y."/>
            <person name="Toyoda A."/>
            <person name="Suzuki Y."/>
            <person name="Hashimoto A."/>
            <person name="Yamaguchi K."/>
            <person name="Sugano A."/>
            <person name="Kohara Y."/>
            <person name="Fujiyama A."/>
            <person name="Anterola A."/>
            <person name="Aoki S."/>
            <person name="Ashton N."/>
            <person name="Barbazuk W.B."/>
            <person name="Barker E."/>
            <person name="Bennetzen J."/>
            <person name="Bezanilla M."/>
            <person name="Blankenship R."/>
            <person name="Cho S.H."/>
            <person name="Dutcher S."/>
            <person name="Estelle M."/>
            <person name="Fawcett J.A."/>
            <person name="Gundlach H."/>
            <person name="Hanada K."/>
            <person name="Heyl A."/>
            <person name="Hicks K.A."/>
            <person name="Hugh J."/>
            <person name="Lohr M."/>
            <person name="Mayer K."/>
            <person name="Melkozernov A."/>
            <person name="Murata T."/>
            <person name="Nelson D."/>
            <person name="Pils B."/>
            <person name="Prigge M."/>
            <person name="Reiss B."/>
            <person name="Renner T."/>
            <person name="Rombauts S."/>
            <person name="Rushton P."/>
            <person name="Sanderfoot A."/>
            <person name="Schween G."/>
            <person name="Shiu S.-H."/>
            <person name="Stueber K."/>
            <person name="Theodoulou F.L."/>
            <person name="Tu H."/>
            <person name="Van de Peer Y."/>
            <person name="Verrier P.J."/>
            <person name="Waters E."/>
            <person name="Wood A."/>
            <person name="Yang L."/>
            <person name="Cove D."/>
            <person name="Cuming A."/>
            <person name="Hasebe M."/>
            <person name="Lucas S."/>
            <person name="Mishler D.B."/>
            <person name="Reski R."/>
            <person name="Grigoriev I."/>
            <person name="Quatrano R.S."/>
            <person name="Boore J.L."/>
        </authorList>
    </citation>
    <scope>NUCLEOTIDE SEQUENCE [LARGE SCALE GENOMIC DNA]</scope>
    <source>
        <strain evidence="10 11">cv. Gransden 2004</strain>
    </source>
</reference>
<dbReference type="InterPro" id="IPR036038">
    <property type="entry name" value="Aminotransferase-like"/>
</dbReference>
<dbReference type="GO" id="GO:0009082">
    <property type="term" value="P:branched-chain amino acid biosynthetic process"/>
    <property type="evidence" value="ECO:0007669"/>
    <property type="project" value="UniProtKB-KW"/>
</dbReference>
<dbReference type="Proteomes" id="UP000006727">
    <property type="component" value="Chromosome 3"/>
</dbReference>
<dbReference type="NCBIfam" id="TIGR01123">
    <property type="entry name" value="ilvE_II"/>
    <property type="match status" value="1"/>
</dbReference>
<dbReference type="Pfam" id="PF01063">
    <property type="entry name" value="Aminotran_4"/>
    <property type="match status" value="1"/>
</dbReference>
<dbReference type="PROSITE" id="PS00770">
    <property type="entry name" value="AA_TRANSFER_CLASS_4"/>
    <property type="match status" value="1"/>
</dbReference>
<comment type="catalytic activity">
    <reaction evidence="8">
        <text>L-isoleucine + 2-oxoglutarate = (S)-3-methyl-2-oxopentanoate + L-glutamate</text>
        <dbReference type="Rhea" id="RHEA:24801"/>
        <dbReference type="ChEBI" id="CHEBI:16810"/>
        <dbReference type="ChEBI" id="CHEBI:29985"/>
        <dbReference type="ChEBI" id="CHEBI:35146"/>
        <dbReference type="ChEBI" id="CHEBI:58045"/>
        <dbReference type="EC" id="2.6.1.42"/>
    </reaction>
</comment>
<dbReference type="PaxDb" id="3218-PP1S25_170V6.1"/>
<dbReference type="PANTHER" id="PTHR42825:SF2">
    <property type="entry name" value="BRANCHED-CHAIN-AMINO-ACID AMINOTRANSFERASE 3, CHLOROPLASTIC-RELATED"/>
    <property type="match status" value="1"/>
</dbReference>
<evidence type="ECO:0000256" key="7">
    <source>
        <dbReference type="RuleBase" id="RU004516"/>
    </source>
</evidence>
<evidence type="ECO:0000256" key="8">
    <source>
        <dbReference type="RuleBase" id="RU004517"/>
    </source>
</evidence>
<organism evidence="9">
    <name type="scientific">Physcomitrium patens</name>
    <name type="common">Spreading-leaved earth moss</name>
    <name type="synonym">Physcomitrella patens</name>
    <dbReference type="NCBI Taxonomy" id="3218"/>
    <lineage>
        <taxon>Eukaryota</taxon>
        <taxon>Viridiplantae</taxon>
        <taxon>Streptophyta</taxon>
        <taxon>Embryophyta</taxon>
        <taxon>Bryophyta</taxon>
        <taxon>Bryophytina</taxon>
        <taxon>Bryopsida</taxon>
        <taxon>Funariidae</taxon>
        <taxon>Funariales</taxon>
        <taxon>Funariaceae</taxon>
        <taxon>Physcomitrium</taxon>
    </lineage>
</organism>
<dbReference type="OMA" id="LTEVFAC"/>
<dbReference type="RefSeq" id="XP_024371940.1">
    <property type="nucleotide sequence ID" value="XM_024516172.2"/>
</dbReference>